<dbReference type="KEGG" id="fes:HER31_09585"/>
<comment type="similarity">
    <text evidence="3">Belongs to the N(4)/N(6)-methyltransferase family.</text>
</comment>
<dbReference type="PRINTS" id="PR00508">
    <property type="entry name" value="S21N4MTFRASE"/>
</dbReference>
<dbReference type="GO" id="GO:0003677">
    <property type="term" value="F:DNA binding"/>
    <property type="evidence" value="ECO:0007669"/>
    <property type="project" value="InterPro"/>
</dbReference>
<evidence type="ECO:0000256" key="1">
    <source>
        <dbReference type="ARBA" id="ARBA00022603"/>
    </source>
</evidence>
<protein>
    <recommendedName>
        <fullName evidence="3">Methyltransferase</fullName>
        <ecNumber evidence="3">2.1.1.-</ecNumber>
    </recommendedName>
</protein>
<dbReference type="InterPro" id="IPR001091">
    <property type="entry name" value="RM_Methyltransferase"/>
</dbReference>
<proteinExistence type="inferred from homology"/>
<gene>
    <name evidence="5" type="ORF">HER31_09585</name>
</gene>
<dbReference type="Pfam" id="PF01555">
    <property type="entry name" value="N6_N4_Mtase"/>
    <property type="match status" value="1"/>
</dbReference>
<dbReference type="GO" id="GO:0008170">
    <property type="term" value="F:N-methyltransferase activity"/>
    <property type="evidence" value="ECO:0007669"/>
    <property type="project" value="InterPro"/>
</dbReference>
<organism evidence="5 6">
    <name type="scientific">Ferrimonas lipolytica</name>
    <dbReference type="NCBI Taxonomy" id="2724191"/>
    <lineage>
        <taxon>Bacteria</taxon>
        <taxon>Pseudomonadati</taxon>
        <taxon>Pseudomonadota</taxon>
        <taxon>Gammaproteobacteria</taxon>
        <taxon>Alteromonadales</taxon>
        <taxon>Ferrimonadaceae</taxon>
        <taxon>Ferrimonas</taxon>
    </lineage>
</organism>
<evidence type="ECO:0000256" key="3">
    <source>
        <dbReference type="RuleBase" id="RU362026"/>
    </source>
</evidence>
<dbReference type="EC" id="2.1.1.-" evidence="3"/>
<dbReference type="Gene3D" id="3.40.50.150">
    <property type="entry name" value="Vaccinia Virus protein VP39"/>
    <property type="match status" value="1"/>
</dbReference>
<dbReference type="AlphaFoldDB" id="A0A6H1UDI6"/>
<dbReference type="EMBL" id="CP051180">
    <property type="protein sequence ID" value="QIZ77104.1"/>
    <property type="molecule type" value="Genomic_DNA"/>
</dbReference>
<reference evidence="5 6" key="1">
    <citation type="submission" date="2020-04" db="EMBL/GenBank/DDBJ databases">
        <title>Ferrimonas sp. S7 isolated from sea water.</title>
        <authorList>
            <person name="Bae S.S."/>
            <person name="Baek K."/>
        </authorList>
    </citation>
    <scope>NUCLEOTIDE SEQUENCE [LARGE SCALE GENOMIC DNA]</scope>
    <source>
        <strain evidence="5 6">S7</strain>
    </source>
</reference>
<dbReference type="InterPro" id="IPR029063">
    <property type="entry name" value="SAM-dependent_MTases_sf"/>
</dbReference>
<dbReference type="GO" id="GO:0032259">
    <property type="term" value="P:methylation"/>
    <property type="evidence" value="ECO:0007669"/>
    <property type="project" value="UniProtKB-KW"/>
</dbReference>
<sequence length="235" mass="26837">MSTFQLRQQAALPWLQNLGQQTVALAAFCLADNHQPLASYRSHNPGSNHNAWLELCPSKHINSVFTELYRVMQWDKECLILCNATQLGIMQLFGQAAGFRLGPLRVAQLQNRRGNLSQYYLLHFRKGRPPASWRQQQQLFQLPYQADVAMPQQLFESLLEQFTQPNDLVIDPFMLDGSIASYTLQQQRRFAGAQADSDKFDLLKRQLNALPDATELMRQSISDNNENSTGQIQLL</sequence>
<keyword evidence="6" id="KW-1185">Reference proteome</keyword>
<name>A0A6H1UDI6_9GAMM</name>
<accession>A0A6H1UDI6</accession>
<dbReference type="SUPFAM" id="SSF53335">
    <property type="entry name" value="S-adenosyl-L-methionine-dependent methyltransferases"/>
    <property type="match status" value="1"/>
</dbReference>
<feature type="domain" description="DNA methylase N-4/N-6" evidence="4">
    <location>
        <begin position="148"/>
        <end position="201"/>
    </location>
</feature>
<dbReference type="RefSeq" id="WP_168660365.1">
    <property type="nucleotide sequence ID" value="NZ_CP051180.1"/>
</dbReference>
<dbReference type="Proteomes" id="UP000501602">
    <property type="component" value="Chromosome"/>
</dbReference>
<keyword evidence="2 5" id="KW-0808">Transferase</keyword>
<evidence type="ECO:0000313" key="6">
    <source>
        <dbReference type="Proteomes" id="UP000501602"/>
    </source>
</evidence>
<dbReference type="InterPro" id="IPR002941">
    <property type="entry name" value="DNA_methylase_N4/N6"/>
</dbReference>
<evidence type="ECO:0000313" key="5">
    <source>
        <dbReference type="EMBL" id="QIZ77104.1"/>
    </source>
</evidence>
<evidence type="ECO:0000256" key="2">
    <source>
        <dbReference type="ARBA" id="ARBA00022679"/>
    </source>
</evidence>
<keyword evidence="1 5" id="KW-0489">Methyltransferase</keyword>
<evidence type="ECO:0000259" key="4">
    <source>
        <dbReference type="Pfam" id="PF01555"/>
    </source>
</evidence>